<gene>
    <name evidence="8" type="ORF">CFH80_04585</name>
</gene>
<accession>A0A2D3W9B8</accession>
<comment type="subcellular location">
    <subcellularLocation>
        <location evidence="1">Cell outer membrane</location>
    </subcellularLocation>
</comment>
<reference evidence="8 9" key="1">
    <citation type="journal article" date="2017" name="Front. Microbiol.">
        <title>Comparative Genomic Analysis of the Class Epsilonproteobacteria and Proposed Reclassification to Epsilonbacteraeota (phyl. nov.).</title>
        <authorList>
            <person name="Waite D.W."/>
            <person name="Vanwonterghem I."/>
            <person name="Rinke C."/>
            <person name="Parks D.H."/>
            <person name="Zhang Y."/>
            <person name="Takai K."/>
            <person name="Sievert S.M."/>
            <person name="Simon J."/>
            <person name="Campbell B.J."/>
            <person name="Hanson T.E."/>
            <person name="Woyke T."/>
            <person name="Klotz M.G."/>
            <person name="Hugenholtz P."/>
        </authorList>
    </citation>
    <scope>NUCLEOTIDE SEQUENCE [LARGE SCALE GENOMIC DNA]</scope>
    <source>
        <strain evidence="8">UBA11420</strain>
    </source>
</reference>
<dbReference type="Pfam" id="PF02321">
    <property type="entry name" value="OEP"/>
    <property type="match status" value="1"/>
</dbReference>
<keyword evidence="4" id="KW-1134">Transmembrane beta strand</keyword>
<evidence type="ECO:0000256" key="5">
    <source>
        <dbReference type="ARBA" id="ARBA00022692"/>
    </source>
</evidence>
<comment type="caution">
    <text evidence="8">The sequence shown here is derived from an EMBL/GenBank/DDBJ whole genome shotgun (WGS) entry which is preliminary data.</text>
</comment>
<evidence type="ECO:0000256" key="4">
    <source>
        <dbReference type="ARBA" id="ARBA00022452"/>
    </source>
</evidence>
<keyword evidence="6" id="KW-0472">Membrane</keyword>
<protein>
    <recommendedName>
        <fullName evidence="10">Transporter</fullName>
    </recommendedName>
</protein>
<dbReference type="SUPFAM" id="SSF56954">
    <property type="entry name" value="Outer membrane efflux proteins (OEP)"/>
    <property type="match status" value="1"/>
</dbReference>
<name>A0A2D3W9B8_9BACT</name>
<dbReference type="InterPro" id="IPR051906">
    <property type="entry name" value="TolC-like"/>
</dbReference>
<dbReference type="EMBL" id="DLUG01000124">
    <property type="protein sequence ID" value="DAB36495.1"/>
    <property type="molecule type" value="Genomic_DNA"/>
</dbReference>
<comment type="similarity">
    <text evidence="2">Belongs to the outer membrane factor (OMF) (TC 1.B.17) family.</text>
</comment>
<sequence length="435" mass="48382">MRWLFLSTMLPAWLFAQTYGELLSLLESSYRYQSAQALENASEALYQAAKGKNLPSLDATLSAIEWNDTPTMTLNMPPLFSGIPAPVDTRRHLEGALVLTYPLFSGFAISATIDKAKLESEQASLKRFNLKRNLALQTTALYSAVIAETKAIVALKSSENAIEKAYLKAKGYYENGLLAQSELFAIEAKKYDIHAQLIDRQNLREQYLNQLGTLLNTKIVTLHDETSLEMHAPSENEALTFALEEREDMKAMQKSVDVAHKSIELAQSKYYPNVALVGAIKHQGDSLALNGDGYTNADKSYAGMSISWNLFNGMSDRQTLEAARATQMSASFELAAYKSEIQTEIQNGFLEFHTLEAKLQSAKEELRASDTYTALSQGRFDNQLISADELSRAIASRAAVEAKVASLESQLFNQKARLWLLCGWSVFETKVLPRL</sequence>
<dbReference type="PANTHER" id="PTHR30026">
    <property type="entry name" value="OUTER MEMBRANE PROTEIN TOLC"/>
    <property type="match status" value="1"/>
</dbReference>
<evidence type="ECO:0000256" key="6">
    <source>
        <dbReference type="ARBA" id="ARBA00023136"/>
    </source>
</evidence>
<dbReference type="STRING" id="366522.GCA_001548055_01194"/>
<proteinExistence type="inferred from homology"/>
<keyword evidence="5" id="KW-0812">Transmembrane</keyword>
<dbReference type="PANTHER" id="PTHR30026:SF20">
    <property type="entry name" value="OUTER MEMBRANE PROTEIN TOLC"/>
    <property type="match status" value="1"/>
</dbReference>
<keyword evidence="7" id="KW-0998">Cell outer membrane</keyword>
<evidence type="ECO:0000256" key="1">
    <source>
        <dbReference type="ARBA" id="ARBA00004442"/>
    </source>
</evidence>
<dbReference type="AlphaFoldDB" id="A0A2D3W9B8"/>
<evidence type="ECO:0008006" key="10">
    <source>
        <dbReference type="Google" id="ProtNLM"/>
    </source>
</evidence>
<dbReference type="InterPro" id="IPR003423">
    <property type="entry name" value="OMP_efflux"/>
</dbReference>
<dbReference type="Gene3D" id="1.20.1600.10">
    <property type="entry name" value="Outer membrane efflux proteins (OEP)"/>
    <property type="match status" value="1"/>
</dbReference>
<evidence type="ECO:0000256" key="3">
    <source>
        <dbReference type="ARBA" id="ARBA00022448"/>
    </source>
</evidence>
<keyword evidence="3" id="KW-0813">Transport</keyword>
<dbReference type="GO" id="GO:1990281">
    <property type="term" value="C:efflux pump complex"/>
    <property type="evidence" value="ECO:0007669"/>
    <property type="project" value="TreeGrafter"/>
</dbReference>
<dbReference type="GO" id="GO:0015288">
    <property type="term" value="F:porin activity"/>
    <property type="evidence" value="ECO:0007669"/>
    <property type="project" value="TreeGrafter"/>
</dbReference>
<dbReference type="GO" id="GO:0015562">
    <property type="term" value="F:efflux transmembrane transporter activity"/>
    <property type="evidence" value="ECO:0007669"/>
    <property type="project" value="InterPro"/>
</dbReference>
<evidence type="ECO:0000256" key="7">
    <source>
        <dbReference type="ARBA" id="ARBA00023237"/>
    </source>
</evidence>
<evidence type="ECO:0000313" key="9">
    <source>
        <dbReference type="Proteomes" id="UP000231638"/>
    </source>
</evidence>
<dbReference type="GO" id="GO:0009279">
    <property type="term" value="C:cell outer membrane"/>
    <property type="evidence" value="ECO:0007669"/>
    <property type="project" value="UniProtKB-SubCell"/>
</dbReference>
<organism evidence="8 9">
    <name type="scientific">Sulfurospirillum cavolei</name>
    <dbReference type="NCBI Taxonomy" id="366522"/>
    <lineage>
        <taxon>Bacteria</taxon>
        <taxon>Pseudomonadati</taxon>
        <taxon>Campylobacterota</taxon>
        <taxon>Epsilonproteobacteria</taxon>
        <taxon>Campylobacterales</taxon>
        <taxon>Sulfurospirillaceae</taxon>
        <taxon>Sulfurospirillum</taxon>
    </lineage>
</organism>
<dbReference type="Proteomes" id="UP000231638">
    <property type="component" value="Unassembled WGS sequence"/>
</dbReference>
<evidence type="ECO:0000256" key="2">
    <source>
        <dbReference type="ARBA" id="ARBA00007613"/>
    </source>
</evidence>
<evidence type="ECO:0000313" key="8">
    <source>
        <dbReference type="EMBL" id="DAB36495.1"/>
    </source>
</evidence>